<name>A0A4D7QE77_9HYPH</name>
<organism evidence="1 2">
    <name type="scientific">Phreatobacter aquaticus</name>
    <dbReference type="NCBI Taxonomy" id="2570229"/>
    <lineage>
        <taxon>Bacteria</taxon>
        <taxon>Pseudomonadati</taxon>
        <taxon>Pseudomonadota</taxon>
        <taxon>Alphaproteobacteria</taxon>
        <taxon>Hyphomicrobiales</taxon>
        <taxon>Phreatobacteraceae</taxon>
        <taxon>Phreatobacter</taxon>
    </lineage>
</organism>
<dbReference type="PANTHER" id="PTHR40267:SF1">
    <property type="entry name" value="BLR3294 PROTEIN"/>
    <property type="match status" value="1"/>
</dbReference>
<dbReference type="AlphaFoldDB" id="A0A4D7QE77"/>
<dbReference type="KEGG" id="paqt:E8L99_11315"/>
<dbReference type="RefSeq" id="WP_137099631.1">
    <property type="nucleotide sequence ID" value="NZ_CP039865.1"/>
</dbReference>
<dbReference type="InterPro" id="IPR053714">
    <property type="entry name" value="Iso_Racemase_Enz_sf"/>
</dbReference>
<proteinExistence type="predicted"/>
<reference evidence="1 2" key="1">
    <citation type="submission" date="2019-04" db="EMBL/GenBank/DDBJ databases">
        <title>Phreatobacter aquaticus sp. nov.</title>
        <authorList>
            <person name="Choi A."/>
            <person name="Baek K."/>
        </authorList>
    </citation>
    <scope>NUCLEOTIDE SEQUENCE [LARGE SCALE GENOMIC DNA]</scope>
    <source>
        <strain evidence="1 2">NMCR1094</strain>
    </source>
</reference>
<dbReference type="PANTHER" id="PTHR40267">
    <property type="entry name" value="BLR3294 PROTEIN"/>
    <property type="match status" value="1"/>
</dbReference>
<dbReference type="Proteomes" id="UP000298588">
    <property type="component" value="Chromosome"/>
</dbReference>
<accession>A0A4D7QE77</accession>
<protein>
    <recommendedName>
        <fullName evidence="3">Maleate isomerase</fullName>
    </recommendedName>
</protein>
<evidence type="ECO:0000313" key="1">
    <source>
        <dbReference type="EMBL" id="QCK86300.1"/>
    </source>
</evidence>
<dbReference type="InterPro" id="IPR026286">
    <property type="entry name" value="MaiA/AMDase"/>
</dbReference>
<dbReference type="OrthoDB" id="9816064at2"/>
<evidence type="ECO:0000313" key="2">
    <source>
        <dbReference type="Proteomes" id="UP000298588"/>
    </source>
</evidence>
<dbReference type="EMBL" id="CP039865">
    <property type="protein sequence ID" value="QCK86300.1"/>
    <property type="molecule type" value="Genomic_DNA"/>
</dbReference>
<dbReference type="Pfam" id="PF17645">
    <property type="entry name" value="Amdase"/>
    <property type="match status" value="1"/>
</dbReference>
<dbReference type="Gene3D" id="3.40.50.12500">
    <property type="match status" value="1"/>
</dbReference>
<sequence>MQADNWGVVARIGIFIVATEVVPEAEWWAMAPQGVSVHAARVSASAPWATWRDDRSGVDLAPDMVRGCSAFQQVRPSVAVLAHSSSSFVGGPGWDDAVIAEMVARLSPQTTATTNGLDLRLALARLGLARPFLVMPAWMTDRLVESAVAYFAAFGLSIASAWRHQPASQWQGIAPQDLYGRGMAIDQETDSLLDQVCRHCPPEADSVLLAGTGLRCAGIIDAIEARLKRPVVTANQASLWRALEVSGCRRPIEGYGTLLRA</sequence>
<gene>
    <name evidence="1" type="ORF">E8L99_11315</name>
</gene>
<evidence type="ECO:0008006" key="3">
    <source>
        <dbReference type="Google" id="ProtNLM"/>
    </source>
</evidence>
<keyword evidence="2" id="KW-1185">Reference proteome</keyword>